<gene>
    <name evidence="2" type="ORF">CMC5_018020</name>
</gene>
<dbReference type="RefSeq" id="WP_050429996.1">
    <property type="nucleotide sequence ID" value="NZ_CP012159.1"/>
</dbReference>
<dbReference type="Proteomes" id="UP000067626">
    <property type="component" value="Chromosome"/>
</dbReference>
<feature type="compositionally biased region" description="Low complexity" evidence="1">
    <location>
        <begin position="41"/>
        <end position="59"/>
    </location>
</feature>
<reference evidence="2 3" key="1">
    <citation type="submission" date="2015-07" db="EMBL/GenBank/DDBJ databases">
        <title>Genome analysis of myxobacterium Chondromyces crocatus Cm c5 reveals a high potential for natural compound synthesis and the genetic basis for the loss of fruiting body formation.</title>
        <authorList>
            <person name="Zaburannyi N."/>
            <person name="Bunk B."/>
            <person name="Maier J."/>
            <person name="Overmann J."/>
            <person name="Mueller R."/>
        </authorList>
    </citation>
    <scope>NUCLEOTIDE SEQUENCE [LARGE SCALE GENOMIC DNA]</scope>
    <source>
        <strain evidence="2 3">Cm c5</strain>
    </source>
</reference>
<proteinExistence type="predicted"/>
<dbReference type="KEGG" id="ccro:CMC5_018020"/>
<feature type="compositionally biased region" description="Polar residues" evidence="1">
    <location>
        <begin position="23"/>
        <end position="40"/>
    </location>
</feature>
<dbReference type="OrthoDB" id="5528738at2"/>
<evidence type="ECO:0000256" key="1">
    <source>
        <dbReference type="SAM" id="MobiDB-lite"/>
    </source>
</evidence>
<keyword evidence="3" id="KW-1185">Reference proteome</keyword>
<accession>A0A0K1E9W8</accession>
<dbReference type="AlphaFoldDB" id="A0A0K1E9W8"/>
<sequence length="263" mass="26687">MDRIATLGIALFAVVCGGCQGQESAETSPATKQEGTQTPRASGTSGAVTGTTAAAGGTLAPTTTAAPAATAAAAPPAKGYDLSAIKAIPDNCASASVILTSAPKSVGANYDWAISRQALLANQQFRVVHPGPPTSPGEVSLAPYEYGSAYALVARCSDGATCNQLAAMYKAIVRSSRPQPICGPVQGIGASPVAAFRLDGHEGNLPRAQDTIAACARLSACQIATDRATPGDPFLECQKKPQAFKRECAARHPCAEVLACMAQ</sequence>
<evidence type="ECO:0000313" key="2">
    <source>
        <dbReference type="EMBL" id="AKT37660.1"/>
    </source>
</evidence>
<dbReference type="STRING" id="52.CMC5_018020"/>
<protein>
    <submittedName>
        <fullName evidence="2">Uncharacterized protein</fullName>
    </submittedName>
</protein>
<organism evidence="2 3">
    <name type="scientific">Chondromyces crocatus</name>
    <dbReference type="NCBI Taxonomy" id="52"/>
    <lineage>
        <taxon>Bacteria</taxon>
        <taxon>Pseudomonadati</taxon>
        <taxon>Myxococcota</taxon>
        <taxon>Polyangia</taxon>
        <taxon>Polyangiales</taxon>
        <taxon>Polyangiaceae</taxon>
        <taxon>Chondromyces</taxon>
    </lineage>
</organism>
<dbReference type="EMBL" id="CP012159">
    <property type="protein sequence ID" value="AKT37660.1"/>
    <property type="molecule type" value="Genomic_DNA"/>
</dbReference>
<name>A0A0K1E9W8_CHOCO</name>
<feature type="region of interest" description="Disordered" evidence="1">
    <location>
        <begin position="23"/>
        <end position="59"/>
    </location>
</feature>
<evidence type="ECO:0000313" key="3">
    <source>
        <dbReference type="Proteomes" id="UP000067626"/>
    </source>
</evidence>